<dbReference type="InterPro" id="IPR020846">
    <property type="entry name" value="MFS_dom"/>
</dbReference>
<evidence type="ECO:0000313" key="4">
    <source>
        <dbReference type="EMBL" id="KAJ7365583.1"/>
    </source>
</evidence>
<reference evidence="4" key="1">
    <citation type="submission" date="2023-01" db="EMBL/GenBank/DDBJ databases">
        <title>Genome assembly of the deep-sea coral Lophelia pertusa.</title>
        <authorList>
            <person name="Herrera S."/>
            <person name="Cordes E."/>
        </authorList>
    </citation>
    <scope>NUCLEOTIDE SEQUENCE</scope>
    <source>
        <strain evidence="4">USNM1676648</strain>
        <tissue evidence="4">Polyp</tissue>
    </source>
</reference>
<feature type="domain" description="Major facilitator superfamily (MFS) profile" evidence="3">
    <location>
        <begin position="29"/>
        <end position="249"/>
    </location>
</feature>
<dbReference type="GO" id="GO:0022857">
    <property type="term" value="F:transmembrane transporter activity"/>
    <property type="evidence" value="ECO:0007669"/>
    <property type="project" value="InterPro"/>
</dbReference>
<evidence type="ECO:0000256" key="1">
    <source>
        <dbReference type="ARBA" id="ARBA00004141"/>
    </source>
</evidence>
<gene>
    <name evidence="4" type="ORF">OS493_005698</name>
</gene>
<dbReference type="GO" id="GO:0016020">
    <property type="term" value="C:membrane"/>
    <property type="evidence" value="ECO:0007669"/>
    <property type="project" value="UniProtKB-SubCell"/>
</dbReference>
<dbReference type="EMBL" id="MU827303">
    <property type="protein sequence ID" value="KAJ7365583.1"/>
    <property type="molecule type" value="Genomic_DNA"/>
</dbReference>
<proteinExistence type="predicted"/>
<dbReference type="Pfam" id="PF07690">
    <property type="entry name" value="MFS_1"/>
    <property type="match status" value="1"/>
</dbReference>
<feature type="transmembrane region" description="Helical" evidence="2">
    <location>
        <begin position="153"/>
        <end position="170"/>
    </location>
</feature>
<dbReference type="InterPro" id="IPR050327">
    <property type="entry name" value="Proton-linked_MCT"/>
</dbReference>
<feature type="transmembrane region" description="Helical" evidence="2">
    <location>
        <begin position="69"/>
        <end position="90"/>
    </location>
</feature>
<comment type="caution">
    <text evidence="4">The sequence shown here is derived from an EMBL/GenBank/DDBJ whole genome shotgun (WGS) entry which is preliminary data.</text>
</comment>
<organism evidence="4 5">
    <name type="scientific">Desmophyllum pertusum</name>
    <dbReference type="NCBI Taxonomy" id="174260"/>
    <lineage>
        <taxon>Eukaryota</taxon>
        <taxon>Metazoa</taxon>
        <taxon>Cnidaria</taxon>
        <taxon>Anthozoa</taxon>
        <taxon>Hexacorallia</taxon>
        <taxon>Scleractinia</taxon>
        <taxon>Caryophylliina</taxon>
        <taxon>Caryophylliidae</taxon>
        <taxon>Desmophyllum</taxon>
    </lineage>
</organism>
<sequence>MVKNRDTIQWFWKISCFFTGKRFQDSSWSWIVCISAAVCNAVSLGLALSFGVLFPVLMDYFGETRERTALVGSTGLGMVWLLSPLAGYLCDRFGCRITCFLGGVLCIVGLVSTSFVQSLTQMYITYSAVYGLGTCLINNPCFLVTAKYFKEKLSVAAGVVSLGTSAGVLYTGPLLQVLLDAVEWRNTFRIMVAFYVLVCVLSLTFNPNVEQIPIAENIETGKTTMWMMEMKEVASLCTAACGPFLLILS</sequence>
<name>A0A9W9YSS5_9CNID</name>
<feature type="transmembrane region" description="Helical" evidence="2">
    <location>
        <begin position="190"/>
        <end position="209"/>
    </location>
</feature>
<dbReference type="InterPro" id="IPR011701">
    <property type="entry name" value="MFS"/>
</dbReference>
<evidence type="ECO:0000256" key="2">
    <source>
        <dbReference type="SAM" id="Phobius"/>
    </source>
</evidence>
<dbReference type="PANTHER" id="PTHR11360:SF251">
    <property type="entry name" value="MAJOR FACILITATOR SUPERFAMILY (MFS) PROFILE DOMAIN-CONTAINING PROTEIN"/>
    <property type="match status" value="1"/>
</dbReference>
<protein>
    <recommendedName>
        <fullName evidence="3">Major facilitator superfamily (MFS) profile domain-containing protein</fullName>
    </recommendedName>
</protein>
<dbReference type="InterPro" id="IPR036259">
    <property type="entry name" value="MFS_trans_sf"/>
</dbReference>
<keyword evidence="2" id="KW-1133">Transmembrane helix</keyword>
<dbReference type="OrthoDB" id="5985027at2759"/>
<keyword evidence="5" id="KW-1185">Reference proteome</keyword>
<dbReference type="Proteomes" id="UP001163046">
    <property type="component" value="Unassembled WGS sequence"/>
</dbReference>
<feature type="transmembrane region" description="Helical" evidence="2">
    <location>
        <begin position="123"/>
        <end position="146"/>
    </location>
</feature>
<keyword evidence="2" id="KW-0812">Transmembrane</keyword>
<evidence type="ECO:0000313" key="5">
    <source>
        <dbReference type="Proteomes" id="UP001163046"/>
    </source>
</evidence>
<dbReference type="PANTHER" id="PTHR11360">
    <property type="entry name" value="MONOCARBOXYLATE TRANSPORTER"/>
    <property type="match status" value="1"/>
</dbReference>
<dbReference type="SUPFAM" id="SSF103473">
    <property type="entry name" value="MFS general substrate transporter"/>
    <property type="match status" value="1"/>
</dbReference>
<feature type="transmembrane region" description="Helical" evidence="2">
    <location>
        <begin position="97"/>
        <end position="117"/>
    </location>
</feature>
<dbReference type="Gene3D" id="1.20.1250.20">
    <property type="entry name" value="MFS general substrate transporter like domains"/>
    <property type="match status" value="1"/>
</dbReference>
<dbReference type="AlphaFoldDB" id="A0A9W9YSS5"/>
<evidence type="ECO:0000259" key="3">
    <source>
        <dbReference type="PROSITE" id="PS50850"/>
    </source>
</evidence>
<keyword evidence="2" id="KW-0472">Membrane</keyword>
<comment type="subcellular location">
    <subcellularLocation>
        <location evidence="1">Membrane</location>
        <topology evidence="1">Multi-pass membrane protein</topology>
    </subcellularLocation>
</comment>
<feature type="transmembrane region" description="Helical" evidence="2">
    <location>
        <begin position="30"/>
        <end position="57"/>
    </location>
</feature>
<accession>A0A9W9YSS5</accession>
<dbReference type="PROSITE" id="PS50850">
    <property type="entry name" value="MFS"/>
    <property type="match status" value="1"/>
</dbReference>